<reference evidence="2 3" key="1">
    <citation type="submission" date="2019-03" db="EMBL/GenBank/DDBJ databases">
        <title>Rhodobacteraceae bacterium SM1902, a new member of the family Rhodobacteraceae isolated from Yantai.</title>
        <authorList>
            <person name="Sun Y."/>
        </authorList>
    </citation>
    <scope>NUCLEOTIDE SEQUENCE [LARGE SCALE GENOMIC DNA]</scope>
    <source>
        <strain evidence="2 3">SM1902</strain>
    </source>
</reference>
<sequence length="210" mass="22097">MMSRYEGLKKIPREPALRQLALSNMKLDTALTSPASAPIEQVLAELERADAYLDMLRVLAAALPARERVWWGCLAAEDLLGDPKTPPPSLAAAQAWVFKPSDAAREKARQAVELADSDDDTTLCATAVAMCDGKLGSGDLAQYDAPAGAAAMAILGMNLLSLGTAEAEAFDAHKTILIERALDIARGGNGRQVEAIPSSTPEAVTEGDAP</sequence>
<accession>A0A4R6AP14</accession>
<dbReference type="InterPro" id="IPR053855">
    <property type="entry name" value="DUF6931"/>
</dbReference>
<dbReference type="Proteomes" id="UP000294562">
    <property type="component" value="Unassembled WGS sequence"/>
</dbReference>
<evidence type="ECO:0000313" key="3">
    <source>
        <dbReference type="Proteomes" id="UP000294562"/>
    </source>
</evidence>
<dbReference type="EMBL" id="SMZO01000048">
    <property type="protein sequence ID" value="TDL85192.1"/>
    <property type="molecule type" value="Genomic_DNA"/>
</dbReference>
<name>A0A4R6AP14_9RHOB</name>
<organism evidence="2 3">
    <name type="scientific">Meridianimarinicoccus aquatilis</name>
    <dbReference type="NCBI Taxonomy" id="2552766"/>
    <lineage>
        <taxon>Bacteria</taxon>
        <taxon>Pseudomonadati</taxon>
        <taxon>Pseudomonadota</taxon>
        <taxon>Alphaproteobacteria</taxon>
        <taxon>Rhodobacterales</taxon>
        <taxon>Paracoccaceae</taxon>
        <taxon>Meridianimarinicoccus</taxon>
    </lineage>
</organism>
<gene>
    <name evidence="2" type="ORF">E2L05_16170</name>
</gene>
<protein>
    <submittedName>
        <fullName evidence="2">Uncharacterized protein</fullName>
    </submittedName>
</protein>
<dbReference type="OrthoDB" id="5572566at2"/>
<dbReference type="Pfam" id="PF22011">
    <property type="entry name" value="DUF6931"/>
    <property type="match status" value="1"/>
</dbReference>
<evidence type="ECO:0000313" key="2">
    <source>
        <dbReference type="EMBL" id="TDL85192.1"/>
    </source>
</evidence>
<keyword evidence="3" id="KW-1185">Reference proteome</keyword>
<feature type="region of interest" description="Disordered" evidence="1">
    <location>
        <begin position="191"/>
        <end position="210"/>
    </location>
</feature>
<evidence type="ECO:0000256" key="1">
    <source>
        <dbReference type="SAM" id="MobiDB-lite"/>
    </source>
</evidence>
<dbReference type="AlphaFoldDB" id="A0A4R6AP14"/>
<comment type="caution">
    <text evidence="2">The sequence shown here is derived from an EMBL/GenBank/DDBJ whole genome shotgun (WGS) entry which is preliminary data.</text>
</comment>
<proteinExistence type="predicted"/>